<feature type="coiled-coil region" evidence="1">
    <location>
        <begin position="60"/>
        <end position="109"/>
    </location>
</feature>
<sequence>MEGENAKTTKTVVTLDSLKLAHNYVRADNLSQKWETAYGFGPIKPMMALEYERKEIIESCEYALKRRSEAEKEVADMQAKTREANEKRKAELESELEECKENLRAQKKDWVGWSRHLAAINKEIDETPNDPETEESD</sequence>
<protein>
    <submittedName>
        <fullName evidence="2">Uncharacterized protein</fullName>
    </submittedName>
</protein>
<dbReference type="Proteomes" id="UP000054544">
    <property type="component" value="Unassembled WGS sequence"/>
</dbReference>
<reference evidence="3" key="1">
    <citation type="journal article" date="2014" name="BMC Genomics">
        <title>The genome sequence of the biocontrol fungus Metarhizium anisopliae and comparative genomics of Metarhizium species.</title>
        <authorList>
            <person name="Pattemore J.A."/>
            <person name="Hane J.K."/>
            <person name="Williams A.H."/>
            <person name="Wilson B.A."/>
            <person name="Stodart B.J."/>
            <person name="Ash G.J."/>
        </authorList>
    </citation>
    <scope>NUCLEOTIDE SEQUENCE [LARGE SCALE GENOMIC DNA]</scope>
    <source>
        <strain evidence="3">BRIP 53293</strain>
    </source>
</reference>
<dbReference type="AlphaFoldDB" id="A0A0D9NWG0"/>
<evidence type="ECO:0000313" key="2">
    <source>
        <dbReference type="EMBL" id="KJK78354.1"/>
    </source>
</evidence>
<evidence type="ECO:0000256" key="1">
    <source>
        <dbReference type="SAM" id="Coils"/>
    </source>
</evidence>
<gene>
    <name evidence="2" type="ORF">H634G_06527</name>
</gene>
<accession>A0A0D9NWG0</accession>
<organism evidence="2 3">
    <name type="scientific">Metarhizium anisopliae BRIP 53293</name>
    <dbReference type="NCBI Taxonomy" id="1291518"/>
    <lineage>
        <taxon>Eukaryota</taxon>
        <taxon>Fungi</taxon>
        <taxon>Dikarya</taxon>
        <taxon>Ascomycota</taxon>
        <taxon>Pezizomycotina</taxon>
        <taxon>Sordariomycetes</taxon>
        <taxon>Hypocreomycetidae</taxon>
        <taxon>Hypocreales</taxon>
        <taxon>Clavicipitaceae</taxon>
        <taxon>Metarhizium</taxon>
    </lineage>
</organism>
<keyword evidence="3" id="KW-1185">Reference proteome</keyword>
<evidence type="ECO:0000313" key="3">
    <source>
        <dbReference type="Proteomes" id="UP000054544"/>
    </source>
</evidence>
<proteinExistence type="predicted"/>
<name>A0A0D9NWG0_METAN</name>
<dbReference type="EMBL" id="KE384735">
    <property type="protein sequence ID" value="KJK78354.1"/>
    <property type="molecule type" value="Genomic_DNA"/>
</dbReference>
<keyword evidence="1" id="KW-0175">Coiled coil</keyword>